<dbReference type="Pfam" id="PF04082">
    <property type="entry name" value="Fungal_trans"/>
    <property type="match status" value="1"/>
</dbReference>
<dbReference type="PANTHER" id="PTHR31001">
    <property type="entry name" value="UNCHARACTERIZED TRANSCRIPTIONAL REGULATORY PROTEIN"/>
    <property type="match status" value="1"/>
</dbReference>
<dbReference type="OrthoDB" id="9996127at2759"/>
<dbReference type="GO" id="GO:0000981">
    <property type="term" value="F:DNA-binding transcription factor activity, RNA polymerase II-specific"/>
    <property type="evidence" value="ECO:0007669"/>
    <property type="project" value="InterPro"/>
</dbReference>
<keyword evidence="7" id="KW-1185">Reference proteome</keyword>
<evidence type="ECO:0000256" key="2">
    <source>
        <dbReference type="ARBA" id="ARBA00022723"/>
    </source>
</evidence>
<dbReference type="InterPro" id="IPR050613">
    <property type="entry name" value="Sec_Metabolite_Reg"/>
</dbReference>
<name>A0A517KYS4_9PEZI</name>
<dbReference type="GO" id="GO:0003677">
    <property type="term" value="F:DNA binding"/>
    <property type="evidence" value="ECO:0007669"/>
    <property type="project" value="InterPro"/>
</dbReference>
<dbReference type="SMART" id="SM00906">
    <property type="entry name" value="Fungal_trans"/>
    <property type="match status" value="1"/>
</dbReference>
<dbReference type="GO" id="GO:0005634">
    <property type="term" value="C:nucleus"/>
    <property type="evidence" value="ECO:0007669"/>
    <property type="project" value="UniProtKB-SubCell"/>
</dbReference>
<reference evidence="6 7" key="1">
    <citation type="submission" date="2019-07" db="EMBL/GenBank/DDBJ databases">
        <title>Finished genome of Venturia effusa.</title>
        <authorList>
            <person name="Young C.A."/>
            <person name="Cox M.P."/>
            <person name="Ganley A.R.D."/>
            <person name="David W.J."/>
        </authorList>
    </citation>
    <scope>NUCLEOTIDE SEQUENCE [LARGE SCALE GENOMIC DNA]</scope>
    <source>
        <strain evidence="7">albino</strain>
    </source>
</reference>
<dbReference type="GO" id="GO:0008270">
    <property type="term" value="F:zinc ion binding"/>
    <property type="evidence" value="ECO:0007669"/>
    <property type="project" value="InterPro"/>
</dbReference>
<proteinExistence type="predicted"/>
<protein>
    <recommendedName>
        <fullName evidence="5">Zn(2)-C6 fungal-type domain-containing protein</fullName>
    </recommendedName>
</protein>
<dbReference type="PANTHER" id="PTHR31001:SF49">
    <property type="entry name" value="ZN(II)2CYS6 TRANSCRIPTION FACTOR (EUROFUNG)"/>
    <property type="match status" value="1"/>
</dbReference>
<keyword evidence="3" id="KW-0539">Nucleus</keyword>
<evidence type="ECO:0000259" key="5">
    <source>
        <dbReference type="PROSITE" id="PS50048"/>
    </source>
</evidence>
<sequence>MPDTESATATWTNKRARQQLNCTACRSGKLKCNRQQPCDQCIKRSRDSSCQYLAPPPKKQKRSTKDRIAHLEGLVVQLMNKDGSVASHDSSKVTESVNGSSDGGSVTTAHYRSSEEPRQSPISGLESLADPSDVGFGQLKISHGHMKYKGASHWESILDSIADVKAAIDEGEDFEASEDEDEGAPSASTFALFGGPAAFTKQYILQCVPERPVADRLLWHWFNSTDPALPLIHQPTFLAEYDLFWQEPSETPTMWLALFFSMLCLGSGNARMASRADQDVPQLENVDSTDHYRQLAASALQLAGFWKPKKHAVEAMLMYVSCEYTKKEGDSIKLWYLMAIVARVALRMGYHRDPDHFPNITPFDGEIRRRVWCVVYIFDVLQSYSQGLPNMLQHLQIDTKTPRNLLDTDFGPDCTELPAARPPSDLSPVSYSITKYKMTSVFARACNMAHSVQVPNYDEIMELDRFLQNTALEQPEALRFSSRRSDILDNPSLIFHRYKGELTFHKTRCVLHRPFLSAKFVGTRMESSRKLCVEAALSMIKHHEYVCKAAQDGGQLSPARMYMAALSAHDFLLAAMVLCVELDLISSAASPAMAGPNQENVVEMREYIEKSYIIYKQPANHDVQTSKALKAMEIILKKSKDASAERDQSQPPFEHDPPALNLQQLPPKDPSPNSAQSYVDATSLNHLGADTNFDALLNPGQDMDWQTWDNLVQNTEDIANMSWPVETSTDLQFMDGFANEDLNSFARRTSWVSDILHLPQQVLN</sequence>
<feature type="compositionally biased region" description="Polar residues" evidence="4">
    <location>
        <begin position="93"/>
        <end position="111"/>
    </location>
</feature>
<dbReference type="PROSITE" id="PS50048">
    <property type="entry name" value="ZN2_CY6_FUNGAL_2"/>
    <property type="match status" value="1"/>
</dbReference>
<dbReference type="GO" id="GO:0006351">
    <property type="term" value="P:DNA-templated transcription"/>
    <property type="evidence" value="ECO:0007669"/>
    <property type="project" value="InterPro"/>
</dbReference>
<feature type="compositionally biased region" description="Basic and acidic residues" evidence="4">
    <location>
        <begin position="640"/>
        <end position="657"/>
    </location>
</feature>
<dbReference type="SMART" id="SM00066">
    <property type="entry name" value="GAL4"/>
    <property type="match status" value="1"/>
</dbReference>
<dbReference type="Pfam" id="PF00172">
    <property type="entry name" value="Zn_clus"/>
    <property type="match status" value="1"/>
</dbReference>
<dbReference type="InterPro" id="IPR036864">
    <property type="entry name" value="Zn2-C6_fun-type_DNA-bd_sf"/>
</dbReference>
<dbReference type="CDD" id="cd00067">
    <property type="entry name" value="GAL4"/>
    <property type="match status" value="1"/>
</dbReference>
<dbReference type="EMBL" id="CP042185">
    <property type="protein sequence ID" value="QDS68535.1"/>
    <property type="molecule type" value="Genomic_DNA"/>
</dbReference>
<dbReference type="AlphaFoldDB" id="A0A517KYS4"/>
<dbReference type="STRING" id="50376.A0A517KYS4"/>
<dbReference type="Proteomes" id="UP000316270">
    <property type="component" value="Chromosome 1"/>
</dbReference>
<dbReference type="InterPro" id="IPR001138">
    <property type="entry name" value="Zn2Cys6_DnaBD"/>
</dbReference>
<evidence type="ECO:0000313" key="6">
    <source>
        <dbReference type="EMBL" id="QDS68535.1"/>
    </source>
</evidence>
<dbReference type="Gene3D" id="4.10.240.10">
    <property type="entry name" value="Zn(2)-C6 fungal-type DNA-binding domain"/>
    <property type="match status" value="1"/>
</dbReference>
<dbReference type="SUPFAM" id="SSF57701">
    <property type="entry name" value="Zn2/Cys6 DNA-binding domain"/>
    <property type="match status" value="1"/>
</dbReference>
<feature type="region of interest" description="Disordered" evidence="4">
    <location>
        <begin position="85"/>
        <end position="127"/>
    </location>
</feature>
<keyword evidence="2" id="KW-0479">Metal-binding</keyword>
<feature type="region of interest" description="Disordered" evidence="4">
    <location>
        <begin position="640"/>
        <end position="678"/>
    </location>
</feature>
<evidence type="ECO:0000256" key="3">
    <source>
        <dbReference type="ARBA" id="ARBA00023242"/>
    </source>
</evidence>
<feature type="domain" description="Zn(2)-C6 fungal-type" evidence="5">
    <location>
        <begin position="21"/>
        <end position="52"/>
    </location>
</feature>
<evidence type="ECO:0000256" key="4">
    <source>
        <dbReference type="SAM" id="MobiDB-lite"/>
    </source>
</evidence>
<evidence type="ECO:0000256" key="1">
    <source>
        <dbReference type="ARBA" id="ARBA00004123"/>
    </source>
</evidence>
<evidence type="ECO:0000313" key="7">
    <source>
        <dbReference type="Proteomes" id="UP000316270"/>
    </source>
</evidence>
<accession>A0A517KYS4</accession>
<gene>
    <name evidence="6" type="ORF">FKW77_010902</name>
</gene>
<comment type="subcellular location">
    <subcellularLocation>
        <location evidence="1">Nucleus</location>
    </subcellularLocation>
</comment>
<dbReference type="InterPro" id="IPR007219">
    <property type="entry name" value="XnlR_reg_dom"/>
</dbReference>
<organism evidence="6 7">
    <name type="scientific">Venturia effusa</name>
    <dbReference type="NCBI Taxonomy" id="50376"/>
    <lineage>
        <taxon>Eukaryota</taxon>
        <taxon>Fungi</taxon>
        <taxon>Dikarya</taxon>
        <taxon>Ascomycota</taxon>
        <taxon>Pezizomycotina</taxon>
        <taxon>Dothideomycetes</taxon>
        <taxon>Pleosporomycetidae</taxon>
        <taxon>Venturiales</taxon>
        <taxon>Venturiaceae</taxon>
        <taxon>Venturia</taxon>
    </lineage>
</organism>
<dbReference type="CDD" id="cd12148">
    <property type="entry name" value="fungal_TF_MHR"/>
    <property type="match status" value="1"/>
</dbReference>